<name>A0ACB7ESD7_NIBAL</name>
<accession>A0ACB7ESD7</accession>
<protein>
    <submittedName>
        <fullName evidence="1">von Willebrand factor D and EGF domain-containing protein</fullName>
    </submittedName>
</protein>
<sequence length="2027" mass="220597">ECRPGGHQILRNPYRSVDFDSTEIQNTAIQDLICDHSLLPGWYRFRINNKPAEMPTTCVEMNRCGTQAPVWLSLKDASLPRAGEVRQLSACATWQFFHGSAKDCCLFRIPVTVRNCGEFLVYYLQPTQGCMGYCAKATIPPLPSRPVITPELIGQSVHLRCSFIPPPWSQLTGLPEQRQRGNVCHIPLRESKRRVGKLNELQFSCSVSTFRANSSNSRSPPKESESFYAGLKFSSDSLHIAENSKEHEVTVHSTVPIPCHGLEHGHQCGVPLALSVHDPDSLGQEASNVVLSACQVELKPHSCSDGSCGQAAFFVTAVTDFTRDGNRPSLIGVLPGPSAPRLWRNYVPTSLKVTVQDVPTSICYSLTDPHVITLDGRRYENHQTGTFVLYRSLAREFEVHSRQWDCGSRHYAVACNCGVAVREGDEIAVFDMCNGQPQESRPHLTLKNLGDREGSRVRVLESHQGKKVTLIFPSGAFVRADVGDWGMSLAVRVPSVDYSNTQGLCGTFDCNGNNDFHSSDGHVFGPDDLLSFIENWRIAPGESLFDKTPPGATEDIRRPFCQCQKGYSTSHHAGRGMRNLYTPSAHSDCIAYDNVDYTSVFPSMDTTVEYIKSPEREENILDVSAFDSHPLERRHLQFYSDYSDRDVELDGEFRQDLLISVDRPKRQASFEFQPVFTTSSLSQADLENLAYFFPEDHLAEARPEVQPQWPTPSGLTSAKALEVCQIALANSTVGAVCRGLLGRRLDEAVDLCILDLQLKDDLGWEEALLPYLENECERRLLENRTQRALEMGGPTGASREVVTALRCPNFCNGNGECTEWGCQCYPSHSFYDCSLAISQPVELTDLENGGLCDIRAFNCRDIRVFGLGFIDSPDLSCHATRTEGEERRAKIFPLNCVHLAPQYMNGVWVPGEKQRTKATFLSSKALDCTVPSLSNAAVNTEDFMMDDKPYARWEIKVTNDGSQYSQAKVLTIYDGVCQVCEASRTGLCKLKSTSRRPFHQPQSDLRTFAGENFVFQFTASDPEGSALLFQLEEGPKGAVLSPAGLLIWRVPPSLPEQGGRQSKHSVRFALSDECNAQSTFTVEIHVVPCGCQNGGTCVTDINFPAGSGKYLCVCPEGTLGDLCDVDVDECLSAPCTVGKCVNAASGYRCECPAGLRGVTCLEDINECERNPCFQGVRCFNNFGSYGCGPCPKGMLGNGTTCAAVPIPATSAPRTTVYKIPDVLLQPPKTKTDTFRKTSSGSSPQTRTESITAMKPIVTQAKTDALSKTPEIKLSPSTANTDTSKNISRTTPDEVKPDPPKISNTIAKTTTVTQPSGNGKPASGSGQSLAVSATCASRPCFPGVQCINRRPPHVGYVCGRCPPGLHGNGRICMKNAKAASNHLPQQQTVAKTNQSPHGSTSKVSQLHLPNLPIRHSIKHLSLPVTRANRDNIPRQIPTSGRGGGTGRREAVTPSREVPRTSISAHHVTSNTHITHQSTNLRTDVRAYTRSSTTISRDFTVPHVTASKVSSPFPYCVMNVQSLSFLHSVTMSQQPERAITGGTPSKVTPSSPHLSTQSGTVTQHKQTTHPQLNHLPSTEAWTRPRPALPLTAALTALSYSLSESEFSADGDEAEPGSEGPEMLHVVPALTFTTPGKTIYRSSTLQRVTSIQPGDRSATTAVKQVMTCADRPCFPGVLCEPAMDGGFRCGRCPVGYTGDGRACRAVCRHTCGRNMECAAPNTCRCKPGYTGFDCQRAICEPDCMNGGVCIAPGVCECLRGFHGETCQEALCRLPCENGGTCVGLQTCSCPYGFVGPRCETIALLSIVVVCSRHCHNGGQCVSPDKCMCPPGWTGPSCETALCSPVCLNGGTCVRPDTCECPHGFYGAQCQNGKSTTSVVNQLISRSAMQTFIHFSDIPAVCSPPCKNGGLCMRNSVCSCLQGYTGWRCEKSVCEPMCMNGGRCVGPDVCDCPSGWRGKRCDKPSCLQKCLNGGECVGSNTCHCPPGWQGMQCQIPHCEQKCLYGSRCVRPNVCACRSGYSGSLCSRRVRR</sequence>
<dbReference type="Proteomes" id="UP000805704">
    <property type="component" value="Chromosome 24"/>
</dbReference>
<dbReference type="EMBL" id="CM024812">
    <property type="protein sequence ID" value="KAG8004683.1"/>
    <property type="molecule type" value="Genomic_DNA"/>
</dbReference>
<reference evidence="1" key="1">
    <citation type="submission" date="2020-04" db="EMBL/GenBank/DDBJ databases">
        <title>A chromosome-scale assembly and high-density genetic map of the yellow drum (Nibea albiflora) genome.</title>
        <authorList>
            <person name="Xu D."/>
            <person name="Zhang W."/>
            <person name="Chen R."/>
            <person name="Tan P."/>
            <person name="Wang L."/>
            <person name="Song H."/>
            <person name="Tian L."/>
            <person name="Zhu Q."/>
            <person name="Wang B."/>
        </authorList>
    </citation>
    <scope>NUCLEOTIDE SEQUENCE</scope>
    <source>
        <strain evidence="1">ZJHYS-2018</strain>
    </source>
</reference>
<gene>
    <name evidence="1" type="primary">VWDE</name>
    <name evidence="1" type="ORF">GBF38_009054</name>
</gene>
<evidence type="ECO:0000313" key="1">
    <source>
        <dbReference type="EMBL" id="KAG8004683.1"/>
    </source>
</evidence>
<evidence type="ECO:0000313" key="2">
    <source>
        <dbReference type="Proteomes" id="UP000805704"/>
    </source>
</evidence>
<feature type="non-terminal residue" evidence="1">
    <location>
        <position position="2027"/>
    </location>
</feature>
<comment type="caution">
    <text evidence="1">The sequence shown here is derived from an EMBL/GenBank/DDBJ whole genome shotgun (WGS) entry which is preliminary data.</text>
</comment>
<organism evidence="1 2">
    <name type="scientific">Nibea albiflora</name>
    <name type="common">Yellow drum</name>
    <name type="synonym">Corvina albiflora</name>
    <dbReference type="NCBI Taxonomy" id="240163"/>
    <lineage>
        <taxon>Eukaryota</taxon>
        <taxon>Metazoa</taxon>
        <taxon>Chordata</taxon>
        <taxon>Craniata</taxon>
        <taxon>Vertebrata</taxon>
        <taxon>Euteleostomi</taxon>
        <taxon>Actinopterygii</taxon>
        <taxon>Neopterygii</taxon>
        <taxon>Teleostei</taxon>
        <taxon>Neoteleostei</taxon>
        <taxon>Acanthomorphata</taxon>
        <taxon>Eupercaria</taxon>
        <taxon>Sciaenidae</taxon>
        <taxon>Nibea</taxon>
    </lineage>
</organism>
<feature type="non-terminal residue" evidence="1">
    <location>
        <position position="1"/>
    </location>
</feature>
<proteinExistence type="predicted"/>
<keyword evidence="2" id="KW-1185">Reference proteome</keyword>